<organism evidence="2 3">
    <name type="scientific">Trichonephila inaurata madagascariensis</name>
    <dbReference type="NCBI Taxonomy" id="2747483"/>
    <lineage>
        <taxon>Eukaryota</taxon>
        <taxon>Metazoa</taxon>
        <taxon>Ecdysozoa</taxon>
        <taxon>Arthropoda</taxon>
        <taxon>Chelicerata</taxon>
        <taxon>Arachnida</taxon>
        <taxon>Araneae</taxon>
        <taxon>Araneomorphae</taxon>
        <taxon>Entelegynae</taxon>
        <taxon>Araneoidea</taxon>
        <taxon>Nephilidae</taxon>
        <taxon>Trichonephila</taxon>
        <taxon>Trichonephila inaurata</taxon>
    </lineage>
</organism>
<keyword evidence="1" id="KW-1133">Transmembrane helix</keyword>
<keyword evidence="1" id="KW-0812">Transmembrane</keyword>
<feature type="transmembrane region" description="Helical" evidence="1">
    <location>
        <begin position="34"/>
        <end position="67"/>
    </location>
</feature>
<feature type="transmembrane region" description="Helical" evidence="1">
    <location>
        <begin position="119"/>
        <end position="142"/>
    </location>
</feature>
<sequence length="197" mass="22576">MKKSNEESQKPSKYLFPITRMKTAWAKSSTIGEFFFRAIFIIFSTLGWMFCIGGIPFISVALLIMGSIYKEDCKIQPNIPLYLIVAGALGTLQHFIALWTKYLPKESQGRLKNYRSGCLVVDSLLNLFLTIWFVLGCIWVYGVYSEVEYRDTTRGEYCHQTVYLFAFWILNFSFMILAFLCVCSLGIILCIVASPKD</sequence>
<dbReference type="InterPro" id="IPR040350">
    <property type="entry name" value="TMEM272"/>
</dbReference>
<dbReference type="EMBL" id="BMAV01001984">
    <property type="protein sequence ID" value="GFY40569.1"/>
    <property type="molecule type" value="Genomic_DNA"/>
</dbReference>
<dbReference type="OrthoDB" id="6157510at2759"/>
<evidence type="ECO:0000313" key="2">
    <source>
        <dbReference type="EMBL" id="GFY40569.1"/>
    </source>
</evidence>
<reference evidence="2" key="1">
    <citation type="submission" date="2020-08" db="EMBL/GenBank/DDBJ databases">
        <title>Multicomponent nature underlies the extraordinary mechanical properties of spider dragline silk.</title>
        <authorList>
            <person name="Kono N."/>
            <person name="Nakamura H."/>
            <person name="Mori M."/>
            <person name="Yoshida Y."/>
            <person name="Ohtoshi R."/>
            <person name="Malay A.D."/>
            <person name="Moran D.A.P."/>
            <person name="Tomita M."/>
            <person name="Numata K."/>
            <person name="Arakawa K."/>
        </authorList>
    </citation>
    <scope>NUCLEOTIDE SEQUENCE</scope>
</reference>
<dbReference type="PANTHER" id="PTHR33444:SF2">
    <property type="entry name" value="MARVEL DOMAIN-CONTAINING PROTEIN"/>
    <property type="match status" value="1"/>
</dbReference>
<evidence type="ECO:0000313" key="3">
    <source>
        <dbReference type="Proteomes" id="UP000886998"/>
    </source>
</evidence>
<keyword evidence="1" id="KW-0472">Membrane</keyword>
<dbReference type="PANTHER" id="PTHR33444">
    <property type="entry name" value="SI:DKEY-19B23.12-RELATED"/>
    <property type="match status" value="1"/>
</dbReference>
<name>A0A8X6WSN1_9ARAC</name>
<proteinExistence type="predicted"/>
<comment type="caution">
    <text evidence="2">The sequence shown here is derived from an EMBL/GenBank/DDBJ whole genome shotgun (WGS) entry which is preliminary data.</text>
</comment>
<feature type="transmembrane region" description="Helical" evidence="1">
    <location>
        <begin position="79"/>
        <end position="99"/>
    </location>
</feature>
<protein>
    <submittedName>
        <fullName evidence="2">Uncharacterized protein</fullName>
    </submittedName>
</protein>
<accession>A0A8X6WSN1</accession>
<feature type="transmembrane region" description="Helical" evidence="1">
    <location>
        <begin position="162"/>
        <end position="192"/>
    </location>
</feature>
<keyword evidence="3" id="KW-1185">Reference proteome</keyword>
<dbReference type="AlphaFoldDB" id="A0A8X6WSN1"/>
<dbReference type="Proteomes" id="UP000886998">
    <property type="component" value="Unassembled WGS sequence"/>
</dbReference>
<evidence type="ECO:0000256" key="1">
    <source>
        <dbReference type="SAM" id="Phobius"/>
    </source>
</evidence>
<gene>
    <name evidence="2" type="primary">X975_17040</name>
    <name evidence="2" type="ORF">TNIN_428071</name>
</gene>